<reference evidence="2" key="1">
    <citation type="submission" date="2020-06" db="EMBL/GenBank/DDBJ databases">
        <authorList>
            <person name="Li T."/>
            <person name="Hu X."/>
            <person name="Zhang T."/>
            <person name="Song X."/>
            <person name="Zhang H."/>
            <person name="Dai N."/>
            <person name="Sheng W."/>
            <person name="Hou X."/>
            <person name="Wei L."/>
        </authorList>
    </citation>
    <scope>NUCLEOTIDE SEQUENCE</scope>
    <source>
        <strain evidence="2">KEN1</strain>
        <tissue evidence="2">Leaf</tissue>
    </source>
</reference>
<reference evidence="2" key="2">
    <citation type="journal article" date="2024" name="Plant">
        <title>Genomic evolution and insights into agronomic trait innovations of Sesamum species.</title>
        <authorList>
            <person name="Miao H."/>
            <person name="Wang L."/>
            <person name="Qu L."/>
            <person name="Liu H."/>
            <person name="Sun Y."/>
            <person name="Le M."/>
            <person name="Wang Q."/>
            <person name="Wei S."/>
            <person name="Zheng Y."/>
            <person name="Lin W."/>
            <person name="Duan Y."/>
            <person name="Cao H."/>
            <person name="Xiong S."/>
            <person name="Wang X."/>
            <person name="Wei L."/>
            <person name="Li C."/>
            <person name="Ma Q."/>
            <person name="Ju M."/>
            <person name="Zhao R."/>
            <person name="Li G."/>
            <person name="Mu C."/>
            <person name="Tian Q."/>
            <person name="Mei H."/>
            <person name="Zhang T."/>
            <person name="Gao T."/>
            <person name="Zhang H."/>
        </authorList>
    </citation>
    <scope>NUCLEOTIDE SEQUENCE</scope>
    <source>
        <strain evidence="2">KEN1</strain>
    </source>
</reference>
<dbReference type="AlphaFoldDB" id="A0AAW2XUS6"/>
<protein>
    <recommendedName>
        <fullName evidence="1">Retrotransposon Copia-like N-terminal domain-containing protein</fullName>
    </recommendedName>
</protein>
<comment type="caution">
    <text evidence="2">The sequence shown here is derived from an EMBL/GenBank/DDBJ whole genome shotgun (WGS) entry which is preliminary data.</text>
</comment>
<evidence type="ECO:0000313" key="2">
    <source>
        <dbReference type="EMBL" id="KAL0457879.1"/>
    </source>
</evidence>
<proteinExistence type="predicted"/>
<dbReference type="PANTHER" id="PTHR37610">
    <property type="entry name" value="CCHC-TYPE DOMAIN-CONTAINING PROTEIN"/>
    <property type="match status" value="1"/>
</dbReference>
<evidence type="ECO:0000259" key="1">
    <source>
        <dbReference type="Pfam" id="PF14244"/>
    </source>
</evidence>
<gene>
    <name evidence="2" type="ORF">Slati_0415100</name>
</gene>
<name>A0AAW2XUS6_9LAMI</name>
<feature type="domain" description="Retrotransposon Copia-like N-terminal" evidence="1">
    <location>
        <begin position="5"/>
        <end position="50"/>
    </location>
</feature>
<accession>A0AAW2XUS6</accession>
<dbReference type="EMBL" id="JACGWN010000002">
    <property type="protein sequence ID" value="KAL0457879.1"/>
    <property type="molecule type" value="Genomic_DNA"/>
</dbReference>
<sequence length="99" mass="11484">MQVQSSDHPRMVMVSALLTENNYFAWSRAVKRAPTTKMKLDFIDGTAVRPTGNGEDFKRWNRTDSMVTTWILNCMSKDYACWFLTRVMVRTASSVLREQ</sequence>
<dbReference type="PANTHER" id="PTHR37610:SF40">
    <property type="entry name" value="OS01G0909600 PROTEIN"/>
    <property type="match status" value="1"/>
</dbReference>
<dbReference type="Pfam" id="PF14244">
    <property type="entry name" value="Retrotran_gag_3"/>
    <property type="match status" value="1"/>
</dbReference>
<organism evidence="2">
    <name type="scientific">Sesamum latifolium</name>
    <dbReference type="NCBI Taxonomy" id="2727402"/>
    <lineage>
        <taxon>Eukaryota</taxon>
        <taxon>Viridiplantae</taxon>
        <taxon>Streptophyta</taxon>
        <taxon>Embryophyta</taxon>
        <taxon>Tracheophyta</taxon>
        <taxon>Spermatophyta</taxon>
        <taxon>Magnoliopsida</taxon>
        <taxon>eudicotyledons</taxon>
        <taxon>Gunneridae</taxon>
        <taxon>Pentapetalae</taxon>
        <taxon>asterids</taxon>
        <taxon>lamiids</taxon>
        <taxon>Lamiales</taxon>
        <taxon>Pedaliaceae</taxon>
        <taxon>Sesamum</taxon>
    </lineage>
</organism>
<dbReference type="InterPro" id="IPR029472">
    <property type="entry name" value="Copia-like_N"/>
</dbReference>